<feature type="transmembrane region" description="Helical" evidence="1">
    <location>
        <begin position="55"/>
        <end position="77"/>
    </location>
</feature>
<feature type="transmembrane region" description="Helical" evidence="1">
    <location>
        <begin position="7"/>
        <end position="25"/>
    </location>
</feature>
<protein>
    <submittedName>
        <fullName evidence="2">DUF2809 domain-containing protein</fullName>
    </submittedName>
</protein>
<dbReference type="Pfam" id="PF10990">
    <property type="entry name" value="DUF2809"/>
    <property type="match status" value="1"/>
</dbReference>
<evidence type="ECO:0000313" key="3">
    <source>
        <dbReference type="Proteomes" id="UP000830454"/>
    </source>
</evidence>
<dbReference type="Proteomes" id="UP000830454">
    <property type="component" value="Chromosome"/>
</dbReference>
<gene>
    <name evidence="2" type="ORF">LXD69_15120</name>
</gene>
<keyword evidence="3" id="KW-1185">Reference proteome</keyword>
<name>A0ABY4HKH2_9FLAO</name>
<keyword evidence="1" id="KW-0472">Membrane</keyword>
<keyword evidence="1" id="KW-0812">Transmembrane</keyword>
<evidence type="ECO:0000313" key="2">
    <source>
        <dbReference type="EMBL" id="UOX33360.1"/>
    </source>
</evidence>
<dbReference type="RefSeq" id="WP_246915991.1">
    <property type="nucleotide sequence ID" value="NZ_CP090145.1"/>
</dbReference>
<sequence>MLTFNKNYFILTLFIFVIEVIIALYIKDTFIRPYLGDVLVVILLYCFIKSFIKSRVAIVALFVLLFSFTIETLQYFNIVERLGLEQYKIARIIIGTSFSWIDLICYTIGYILIVIIEKRKTIGLTIN</sequence>
<accession>A0ABY4HKH2</accession>
<feature type="transmembrane region" description="Helical" evidence="1">
    <location>
        <begin position="31"/>
        <end position="48"/>
    </location>
</feature>
<proteinExistence type="predicted"/>
<organism evidence="2 3">
    <name type="scientific">Flavobacterium sediminilitoris</name>
    <dbReference type="NCBI Taxonomy" id="2024526"/>
    <lineage>
        <taxon>Bacteria</taxon>
        <taxon>Pseudomonadati</taxon>
        <taxon>Bacteroidota</taxon>
        <taxon>Flavobacteriia</taxon>
        <taxon>Flavobacteriales</taxon>
        <taxon>Flavobacteriaceae</taxon>
        <taxon>Flavobacterium</taxon>
    </lineage>
</organism>
<evidence type="ECO:0000256" key="1">
    <source>
        <dbReference type="SAM" id="Phobius"/>
    </source>
</evidence>
<keyword evidence="1" id="KW-1133">Transmembrane helix</keyword>
<reference evidence="2" key="1">
    <citation type="submission" date="2021-12" db="EMBL/GenBank/DDBJ databases">
        <authorList>
            <person name="Cha I.-T."/>
            <person name="Lee K.-E."/>
            <person name="Park S.-J."/>
        </authorList>
    </citation>
    <scope>NUCLEOTIDE SEQUENCE</scope>
    <source>
        <strain evidence="2">YSM-43</strain>
    </source>
</reference>
<feature type="transmembrane region" description="Helical" evidence="1">
    <location>
        <begin position="89"/>
        <end position="116"/>
    </location>
</feature>
<dbReference type="EMBL" id="CP090145">
    <property type="protein sequence ID" value="UOX33360.1"/>
    <property type="molecule type" value="Genomic_DNA"/>
</dbReference>
<reference evidence="2" key="2">
    <citation type="submission" date="2022-04" db="EMBL/GenBank/DDBJ databases">
        <title>Complete Genome Sequence of Flavobacterium sediminilitoris YSM-43, Isolated from a Tidal Sediment.</title>
        <authorList>
            <person name="Lee P.A."/>
        </authorList>
    </citation>
    <scope>NUCLEOTIDE SEQUENCE</scope>
    <source>
        <strain evidence="2">YSM-43</strain>
    </source>
</reference>
<dbReference type="InterPro" id="IPR021257">
    <property type="entry name" value="DUF2809"/>
</dbReference>